<dbReference type="PANTHER" id="PTHR45646">
    <property type="entry name" value="SERINE/THREONINE-PROTEIN KINASE DOA-RELATED"/>
    <property type="match status" value="1"/>
</dbReference>
<dbReference type="GO" id="GO:0004674">
    <property type="term" value="F:protein serine/threonine kinase activity"/>
    <property type="evidence" value="ECO:0007669"/>
    <property type="project" value="UniProtKB-KW"/>
</dbReference>
<keyword evidence="2" id="KW-0808">Transferase</keyword>
<keyword evidence="8" id="KW-1185">Reference proteome</keyword>
<gene>
    <name evidence="7" type="ORF">AJ79_02310</name>
</gene>
<dbReference type="SUPFAM" id="SSF56112">
    <property type="entry name" value="Protein kinase-like (PK-like)"/>
    <property type="match status" value="1"/>
</dbReference>
<dbReference type="GO" id="GO:0005634">
    <property type="term" value="C:nucleus"/>
    <property type="evidence" value="ECO:0007669"/>
    <property type="project" value="TreeGrafter"/>
</dbReference>
<organism evidence="7 8">
    <name type="scientific">Helicocarpus griseus UAMH5409</name>
    <dbReference type="NCBI Taxonomy" id="1447875"/>
    <lineage>
        <taxon>Eukaryota</taxon>
        <taxon>Fungi</taxon>
        <taxon>Dikarya</taxon>
        <taxon>Ascomycota</taxon>
        <taxon>Pezizomycotina</taxon>
        <taxon>Eurotiomycetes</taxon>
        <taxon>Eurotiomycetidae</taxon>
        <taxon>Onygenales</taxon>
        <taxon>Ajellomycetaceae</taxon>
        <taxon>Helicocarpus</taxon>
    </lineage>
</organism>
<dbReference type="Pfam" id="PF00069">
    <property type="entry name" value="Pkinase"/>
    <property type="match status" value="2"/>
</dbReference>
<evidence type="ECO:0000259" key="6">
    <source>
        <dbReference type="PROSITE" id="PS50011"/>
    </source>
</evidence>
<evidence type="ECO:0000256" key="3">
    <source>
        <dbReference type="ARBA" id="ARBA00022741"/>
    </source>
</evidence>
<keyword evidence="1" id="KW-0723">Serine/threonine-protein kinase</keyword>
<keyword evidence="3" id="KW-0547">Nucleotide-binding</keyword>
<dbReference type="InterPro" id="IPR000719">
    <property type="entry name" value="Prot_kinase_dom"/>
</dbReference>
<dbReference type="PANTHER" id="PTHR45646:SF11">
    <property type="entry name" value="SERINE_THREONINE-PROTEIN KINASE DOA"/>
    <property type="match status" value="1"/>
</dbReference>
<dbReference type="InterPro" id="IPR051175">
    <property type="entry name" value="CLK_kinases"/>
</dbReference>
<dbReference type="Gene3D" id="1.10.510.10">
    <property type="entry name" value="Transferase(Phosphotransferase) domain 1"/>
    <property type="match status" value="1"/>
</dbReference>
<dbReference type="GO" id="GO:0043484">
    <property type="term" value="P:regulation of RNA splicing"/>
    <property type="evidence" value="ECO:0007669"/>
    <property type="project" value="TreeGrafter"/>
</dbReference>
<comment type="caution">
    <text evidence="7">The sequence shown here is derived from an EMBL/GenBank/DDBJ whole genome shotgun (WGS) entry which is preliminary data.</text>
</comment>
<dbReference type="EMBL" id="PDNB01000024">
    <property type="protein sequence ID" value="PGH15528.1"/>
    <property type="molecule type" value="Genomic_DNA"/>
</dbReference>
<feature type="domain" description="Protein kinase" evidence="6">
    <location>
        <begin position="70"/>
        <end position="466"/>
    </location>
</feature>
<accession>A0A2B7Y3X3</accession>
<dbReference type="Gene3D" id="3.30.200.20">
    <property type="entry name" value="Phosphorylase Kinase, domain 1"/>
    <property type="match status" value="1"/>
</dbReference>
<evidence type="ECO:0000313" key="7">
    <source>
        <dbReference type="EMBL" id="PGH15528.1"/>
    </source>
</evidence>
<evidence type="ECO:0000256" key="2">
    <source>
        <dbReference type="ARBA" id="ARBA00022679"/>
    </source>
</evidence>
<dbReference type="PROSITE" id="PS00108">
    <property type="entry name" value="PROTEIN_KINASE_ST"/>
    <property type="match status" value="1"/>
</dbReference>
<evidence type="ECO:0000313" key="8">
    <source>
        <dbReference type="Proteomes" id="UP000223968"/>
    </source>
</evidence>
<reference evidence="7 8" key="1">
    <citation type="submission" date="2017-10" db="EMBL/GenBank/DDBJ databases">
        <title>Comparative genomics in systemic dimorphic fungi from Ajellomycetaceae.</title>
        <authorList>
            <person name="Munoz J.F."/>
            <person name="Mcewen J.G."/>
            <person name="Clay O.K."/>
            <person name="Cuomo C.A."/>
        </authorList>
    </citation>
    <scope>NUCLEOTIDE SEQUENCE [LARGE SCALE GENOMIC DNA]</scope>
    <source>
        <strain evidence="7 8">UAMH5409</strain>
    </source>
</reference>
<evidence type="ECO:0000256" key="4">
    <source>
        <dbReference type="ARBA" id="ARBA00022777"/>
    </source>
</evidence>
<sequence>MKPITNICTYAYTPTRSFVSLLCRKPSPIPNSSRESLIPQDETVDEEACPGYNPKVFYPAKPGEVLANRYQTLVKVGWGGESTTWFARNLQGYCWQPESVVALKIINSYGNPNTETSTIEDNEERQVEQYIDSADTSHPGRAILRTYSDCFEITGLEGRKHTCLAYEPMRESFRLFRRRFVDENIPLVLVKIYVQILLEGLDYLHRVCDVVHTDLKLENIMFTFEDNDVLDNFLSSRIDKPSEPMKYKIDINTGHPIYRCHNDFGPLQSKKLKHNIPKIVDFGHANRFMSKDVFGIYPIQAIYYRAPEVILGCGWRTPADIWSLGTLLWDILEGRKLFRHIHDTQGSYDAKAHLAEMIGLLGPPPPELVKRYHSWRGFKWPETIKQGEKLYDTAEEWFGGPFFDDDGDFLYPDMIPDRKLADSLPPCLLVEEEKERVNFLSFVKAMLAWLPKERKTPRELIEHPFLCEK</sequence>
<keyword evidence="4 7" id="KW-0418">Kinase</keyword>
<dbReference type="STRING" id="1447875.A0A2B7Y3X3"/>
<dbReference type="AlphaFoldDB" id="A0A2B7Y3X3"/>
<evidence type="ECO:0000256" key="1">
    <source>
        <dbReference type="ARBA" id="ARBA00022527"/>
    </source>
</evidence>
<proteinExistence type="predicted"/>
<protein>
    <submittedName>
        <fullName evidence="7">CMGC/SRPK protein kinase</fullName>
    </submittedName>
</protein>
<dbReference type="InterPro" id="IPR008271">
    <property type="entry name" value="Ser/Thr_kinase_AS"/>
</dbReference>
<dbReference type="SMART" id="SM00220">
    <property type="entry name" value="S_TKc"/>
    <property type="match status" value="1"/>
</dbReference>
<dbReference type="Proteomes" id="UP000223968">
    <property type="component" value="Unassembled WGS sequence"/>
</dbReference>
<dbReference type="OrthoDB" id="5979581at2759"/>
<evidence type="ECO:0000256" key="5">
    <source>
        <dbReference type="ARBA" id="ARBA00022840"/>
    </source>
</evidence>
<keyword evidence="5" id="KW-0067">ATP-binding</keyword>
<dbReference type="PROSITE" id="PS50011">
    <property type="entry name" value="PROTEIN_KINASE_DOM"/>
    <property type="match status" value="1"/>
</dbReference>
<dbReference type="InterPro" id="IPR011009">
    <property type="entry name" value="Kinase-like_dom_sf"/>
</dbReference>
<name>A0A2B7Y3X3_9EURO</name>
<dbReference type="GO" id="GO:0005524">
    <property type="term" value="F:ATP binding"/>
    <property type="evidence" value="ECO:0007669"/>
    <property type="project" value="UniProtKB-KW"/>
</dbReference>